<dbReference type="PANTHER" id="PTHR40035:SF1">
    <property type="entry name" value="ATP SYNTHASE PROTEIN I"/>
    <property type="match status" value="1"/>
</dbReference>
<reference evidence="7 8" key="1">
    <citation type="submission" date="2018-04" db="EMBL/GenBank/DDBJ databases">
        <title>Camelliibacillus theae gen. nov., sp. nov., isolated from Pu'er tea.</title>
        <authorList>
            <person name="Niu L."/>
        </authorList>
    </citation>
    <scope>NUCLEOTIDE SEQUENCE [LARGE SCALE GENOMIC DNA]</scope>
    <source>
        <strain evidence="7 8">T8</strain>
    </source>
</reference>
<keyword evidence="3 6" id="KW-0812">Transmembrane</keyword>
<dbReference type="InterPro" id="IPR039072">
    <property type="entry name" value="ATP_synth_I_Bacilli"/>
</dbReference>
<organism evidence="7 8">
    <name type="scientific">Pueribacillus theae</name>
    <dbReference type="NCBI Taxonomy" id="2171751"/>
    <lineage>
        <taxon>Bacteria</taxon>
        <taxon>Bacillati</taxon>
        <taxon>Bacillota</taxon>
        <taxon>Bacilli</taxon>
        <taxon>Bacillales</taxon>
        <taxon>Bacillaceae</taxon>
        <taxon>Pueribacillus</taxon>
    </lineage>
</organism>
<evidence type="ECO:0000256" key="2">
    <source>
        <dbReference type="ARBA" id="ARBA00022475"/>
    </source>
</evidence>
<dbReference type="PANTHER" id="PTHR40035">
    <property type="entry name" value="ATP SYNTHASE PROTEIN I"/>
    <property type="match status" value="1"/>
</dbReference>
<feature type="transmembrane region" description="Helical" evidence="6">
    <location>
        <begin position="7"/>
        <end position="27"/>
    </location>
</feature>
<feature type="transmembrane region" description="Helical" evidence="6">
    <location>
        <begin position="96"/>
        <end position="116"/>
    </location>
</feature>
<evidence type="ECO:0000256" key="4">
    <source>
        <dbReference type="ARBA" id="ARBA00022989"/>
    </source>
</evidence>
<dbReference type="GO" id="GO:0005886">
    <property type="term" value="C:plasma membrane"/>
    <property type="evidence" value="ECO:0007669"/>
    <property type="project" value="UniProtKB-SubCell"/>
</dbReference>
<dbReference type="OrthoDB" id="2355635at2"/>
<evidence type="ECO:0000256" key="6">
    <source>
        <dbReference type="SAM" id="Phobius"/>
    </source>
</evidence>
<evidence type="ECO:0000313" key="8">
    <source>
        <dbReference type="Proteomes" id="UP000245998"/>
    </source>
</evidence>
<protein>
    <submittedName>
        <fullName evidence="7">ATP synthase subunit</fullName>
    </submittedName>
</protein>
<sequence>MLQKSIVHRYLSYAAYLLAFLVLGWGFTPYHDVFLGLILGTIVSFINIFILYFRIERMGQAVVEGKKVRSLGMLHRFAMAGLAVLIVTLFPDYFHMVSMVIGLMAAYLIIFIDSIFKTLHSR</sequence>
<dbReference type="Pfam" id="PF03899">
    <property type="entry name" value="ATP-synt_I"/>
    <property type="match status" value="1"/>
</dbReference>
<dbReference type="RefSeq" id="WP_116554527.1">
    <property type="nucleotide sequence ID" value="NZ_QCZG01000015.1"/>
</dbReference>
<keyword evidence="2" id="KW-1003">Cell membrane</keyword>
<evidence type="ECO:0000256" key="1">
    <source>
        <dbReference type="ARBA" id="ARBA00004651"/>
    </source>
</evidence>
<dbReference type="InterPro" id="IPR005598">
    <property type="entry name" value="ATP_synth_I"/>
</dbReference>
<evidence type="ECO:0000256" key="3">
    <source>
        <dbReference type="ARBA" id="ARBA00022692"/>
    </source>
</evidence>
<keyword evidence="8" id="KW-1185">Reference proteome</keyword>
<gene>
    <name evidence="7" type="ORF">DCC39_08840</name>
</gene>
<evidence type="ECO:0000313" key="7">
    <source>
        <dbReference type="EMBL" id="PWA11883.1"/>
    </source>
</evidence>
<keyword evidence="4 6" id="KW-1133">Transmembrane helix</keyword>
<evidence type="ECO:0000256" key="5">
    <source>
        <dbReference type="ARBA" id="ARBA00023136"/>
    </source>
</evidence>
<comment type="caution">
    <text evidence="7">The sequence shown here is derived from an EMBL/GenBank/DDBJ whole genome shotgun (WGS) entry which is preliminary data.</text>
</comment>
<dbReference type="AlphaFoldDB" id="A0A2U1K4G9"/>
<feature type="transmembrane region" description="Helical" evidence="6">
    <location>
        <begin position="33"/>
        <end position="53"/>
    </location>
</feature>
<dbReference type="Proteomes" id="UP000245998">
    <property type="component" value="Unassembled WGS sequence"/>
</dbReference>
<proteinExistence type="predicted"/>
<dbReference type="EMBL" id="QCZG01000015">
    <property type="protein sequence ID" value="PWA11883.1"/>
    <property type="molecule type" value="Genomic_DNA"/>
</dbReference>
<accession>A0A2U1K4G9</accession>
<feature type="transmembrane region" description="Helical" evidence="6">
    <location>
        <begin position="73"/>
        <end position="90"/>
    </location>
</feature>
<name>A0A2U1K4G9_9BACI</name>
<keyword evidence="5 6" id="KW-0472">Membrane</keyword>
<comment type="subcellular location">
    <subcellularLocation>
        <location evidence="1">Cell membrane</location>
        <topology evidence="1">Multi-pass membrane protein</topology>
    </subcellularLocation>
</comment>